<feature type="compositionally biased region" description="Basic and acidic residues" evidence="1">
    <location>
        <begin position="27"/>
        <end position="39"/>
    </location>
</feature>
<protein>
    <submittedName>
        <fullName evidence="2">Uncharacterized protein</fullName>
    </submittedName>
</protein>
<dbReference type="Proteomes" id="UP000218896">
    <property type="component" value="Unassembled WGS sequence"/>
</dbReference>
<dbReference type="EMBL" id="NSKD01000009">
    <property type="protein sequence ID" value="PAU77675.1"/>
    <property type="molecule type" value="Genomic_DNA"/>
</dbReference>
<accession>A0A2A2EZ58</accession>
<keyword evidence="3" id="KW-1185">Reference proteome</keyword>
<feature type="region of interest" description="Disordered" evidence="1">
    <location>
        <begin position="1"/>
        <end position="96"/>
    </location>
</feature>
<dbReference type="AlphaFoldDB" id="A0A2A2EZ58"/>
<sequence>MQEAIQEAKEGEQAMQQAGYDQAALDEAGRRGFENAEFEHSEDETPAVMEEFYPEATEDVDLQRSQKDSDTQAHGIKERLATSSQVYQVPSQCKKA</sequence>
<feature type="compositionally biased region" description="Polar residues" evidence="1">
    <location>
        <begin position="81"/>
        <end position="96"/>
    </location>
</feature>
<proteinExistence type="predicted"/>
<comment type="caution">
    <text evidence="2">The sequence shown here is derived from an EMBL/GenBank/DDBJ whole genome shotgun (WGS) entry which is preliminary data.</text>
</comment>
<gene>
    <name evidence="2" type="ORF">CK501_14535</name>
</gene>
<feature type="compositionally biased region" description="Basic and acidic residues" evidence="1">
    <location>
        <begin position="61"/>
        <end position="80"/>
    </location>
</feature>
<feature type="compositionally biased region" description="Basic and acidic residues" evidence="1">
    <location>
        <begin position="1"/>
        <end position="12"/>
    </location>
</feature>
<dbReference type="RefSeq" id="WP_095618474.1">
    <property type="nucleotide sequence ID" value="NZ_NSKD01000009.1"/>
</dbReference>
<reference evidence="2 3" key="1">
    <citation type="submission" date="2017-08" db="EMBL/GenBank/DDBJ databases">
        <title>Halovibrio sewagensis sp. nov., isolated from wastewater of high salinity.</title>
        <authorList>
            <person name="Dong X."/>
            <person name="Zhang G."/>
        </authorList>
    </citation>
    <scope>NUCLEOTIDE SEQUENCE [LARGE SCALE GENOMIC DNA]</scope>
    <source>
        <strain evidence="2 3">YL5-2</strain>
    </source>
</reference>
<name>A0A2A2EZ58_9GAMM</name>
<organism evidence="2 3">
    <name type="scientific">Halovibrio salipaludis</name>
    <dbReference type="NCBI Taxonomy" id="2032626"/>
    <lineage>
        <taxon>Bacteria</taxon>
        <taxon>Pseudomonadati</taxon>
        <taxon>Pseudomonadota</taxon>
        <taxon>Gammaproteobacteria</taxon>
        <taxon>Oceanospirillales</taxon>
        <taxon>Halomonadaceae</taxon>
        <taxon>Halovibrio</taxon>
    </lineage>
</organism>
<evidence type="ECO:0000313" key="3">
    <source>
        <dbReference type="Proteomes" id="UP000218896"/>
    </source>
</evidence>
<evidence type="ECO:0000313" key="2">
    <source>
        <dbReference type="EMBL" id="PAU77675.1"/>
    </source>
</evidence>
<evidence type="ECO:0000256" key="1">
    <source>
        <dbReference type="SAM" id="MobiDB-lite"/>
    </source>
</evidence>